<dbReference type="GO" id="GO:0046983">
    <property type="term" value="F:protein dimerization activity"/>
    <property type="evidence" value="ECO:0007669"/>
    <property type="project" value="InterPro"/>
</dbReference>
<proteinExistence type="predicted"/>
<sequence length="156" mass="17042">MEETLTSLNLYLEKTLNILNSELVKAELHGALHNHDEGVLPSASAISLANKTTDLFHAIDHLLEPGHLVLADHFLGYVHANCLVAAVDLEIADALRANSPMTSQDLANTCGARADRLHQVLRALCSNNIMTSSSKLCKILSLILAKFWRISFTSDL</sequence>
<dbReference type="InterPro" id="IPR036390">
    <property type="entry name" value="WH_DNA-bd_sf"/>
</dbReference>
<feature type="domain" description="O-methyltransferase dimerisation" evidence="1">
    <location>
        <begin position="72"/>
        <end position="133"/>
    </location>
</feature>
<evidence type="ECO:0000313" key="2">
    <source>
        <dbReference type="EMBL" id="KAB8075254.1"/>
    </source>
</evidence>
<reference evidence="2 3" key="1">
    <citation type="submission" date="2019-04" db="EMBL/GenBank/DDBJ databases">
        <title>Friends and foes A comparative genomics study of 23 Aspergillus species from section Flavi.</title>
        <authorList>
            <consortium name="DOE Joint Genome Institute"/>
            <person name="Kjaerbolling I."/>
            <person name="Vesth T."/>
            <person name="Frisvad J.C."/>
            <person name="Nybo J.L."/>
            <person name="Theobald S."/>
            <person name="Kildgaard S."/>
            <person name="Isbrandt T."/>
            <person name="Kuo A."/>
            <person name="Sato A."/>
            <person name="Lyhne E.K."/>
            <person name="Kogle M.E."/>
            <person name="Wiebenga A."/>
            <person name="Kun R.S."/>
            <person name="Lubbers R.J."/>
            <person name="Makela M.R."/>
            <person name="Barry K."/>
            <person name="Chovatia M."/>
            <person name="Clum A."/>
            <person name="Daum C."/>
            <person name="Haridas S."/>
            <person name="He G."/>
            <person name="LaButti K."/>
            <person name="Lipzen A."/>
            <person name="Mondo S."/>
            <person name="Riley R."/>
            <person name="Salamov A."/>
            <person name="Simmons B.A."/>
            <person name="Magnuson J.K."/>
            <person name="Henrissat B."/>
            <person name="Mortensen U.H."/>
            <person name="Larsen T.O."/>
            <person name="Devries R.P."/>
            <person name="Grigoriev I.V."/>
            <person name="Machida M."/>
            <person name="Baker S.E."/>
            <person name="Andersen M.R."/>
        </authorList>
    </citation>
    <scope>NUCLEOTIDE SEQUENCE [LARGE SCALE GENOMIC DNA]</scope>
    <source>
        <strain evidence="2 3">CBS 151.66</strain>
    </source>
</reference>
<dbReference type="InterPro" id="IPR012967">
    <property type="entry name" value="COMT_dimerisation"/>
</dbReference>
<evidence type="ECO:0000259" key="1">
    <source>
        <dbReference type="Pfam" id="PF08100"/>
    </source>
</evidence>
<dbReference type="EMBL" id="ML732197">
    <property type="protein sequence ID" value="KAB8075254.1"/>
    <property type="molecule type" value="Genomic_DNA"/>
</dbReference>
<name>A0A5N5X6V8_9EURO</name>
<accession>A0A5N5X6V8</accession>
<dbReference type="InterPro" id="IPR016461">
    <property type="entry name" value="COMT-like"/>
</dbReference>
<dbReference type="Pfam" id="PF08100">
    <property type="entry name" value="Dimerisation"/>
    <property type="match status" value="1"/>
</dbReference>
<dbReference type="GO" id="GO:0008168">
    <property type="term" value="F:methyltransferase activity"/>
    <property type="evidence" value="ECO:0007669"/>
    <property type="project" value="InterPro"/>
</dbReference>
<evidence type="ECO:0000313" key="3">
    <source>
        <dbReference type="Proteomes" id="UP000326565"/>
    </source>
</evidence>
<dbReference type="Gene3D" id="1.10.10.10">
    <property type="entry name" value="Winged helix-like DNA-binding domain superfamily/Winged helix DNA-binding domain"/>
    <property type="match status" value="1"/>
</dbReference>
<dbReference type="Proteomes" id="UP000326565">
    <property type="component" value="Unassembled WGS sequence"/>
</dbReference>
<dbReference type="PROSITE" id="PS51683">
    <property type="entry name" value="SAM_OMT_II"/>
    <property type="match status" value="1"/>
</dbReference>
<keyword evidence="3" id="KW-1185">Reference proteome</keyword>
<dbReference type="AlphaFoldDB" id="A0A5N5X6V8"/>
<dbReference type="SUPFAM" id="SSF46785">
    <property type="entry name" value="Winged helix' DNA-binding domain"/>
    <property type="match status" value="1"/>
</dbReference>
<protein>
    <recommendedName>
        <fullName evidence="1">O-methyltransferase dimerisation domain-containing protein</fullName>
    </recommendedName>
</protein>
<dbReference type="InterPro" id="IPR036388">
    <property type="entry name" value="WH-like_DNA-bd_sf"/>
</dbReference>
<gene>
    <name evidence="2" type="ORF">BDV29DRAFT_155868</name>
</gene>
<dbReference type="OrthoDB" id="1606438at2759"/>
<organism evidence="2 3">
    <name type="scientific">Aspergillus leporis</name>
    <dbReference type="NCBI Taxonomy" id="41062"/>
    <lineage>
        <taxon>Eukaryota</taxon>
        <taxon>Fungi</taxon>
        <taxon>Dikarya</taxon>
        <taxon>Ascomycota</taxon>
        <taxon>Pezizomycotina</taxon>
        <taxon>Eurotiomycetes</taxon>
        <taxon>Eurotiomycetidae</taxon>
        <taxon>Eurotiales</taxon>
        <taxon>Aspergillaceae</taxon>
        <taxon>Aspergillus</taxon>
        <taxon>Aspergillus subgen. Circumdati</taxon>
    </lineage>
</organism>